<keyword evidence="7" id="KW-0915">Sodium</keyword>
<evidence type="ECO:0000256" key="7">
    <source>
        <dbReference type="ARBA" id="ARBA00023053"/>
    </source>
</evidence>
<comment type="caution">
    <text evidence="14">The sequence shown here is derived from an EMBL/GenBank/DDBJ whole genome shotgun (WGS) entry which is preliminary data.</text>
</comment>
<dbReference type="Gene3D" id="1.10.287.770">
    <property type="entry name" value="YojJ-like"/>
    <property type="match status" value="1"/>
</dbReference>
<keyword evidence="9 13" id="KW-0472">Membrane</keyword>
<evidence type="ECO:0000256" key="1">
    <source>
        <dbReference type="ARBA" id="ARBA00004141"/>
    </source>
</evidence>
<evidence type="ECO:0000256" key="2">
    <source>
        <dbReference type="ARBA" id="ARBA00007193"/>
    </source>
</evidence>
<organism evidence="14 15">
    <name type="scientific">Loxostege sticticalis</name>
    <name type="common">Beet webworm moth</name>
    <dbReference type="NCBI Taxonomy" id="481309"/>
    <lineage>
        <taxon>Eukaryota</taxon>
        <taxon>Metazoa</taxon>
        <taxon>Ecdysozoa</taxon>
        <taxon>Arthropoda</taxon>
        <taxon>Hexapoda</taxon>
        <taxon>Insecta</taxon>
        <taxon>Pterygota</taxon>
        <taxon>Neoptera</taxon>
        <taxon>Endopterygota</taxon>
        <taxon>Lepidoptera</taxon>
        <taxon>Glossata</taxon>
        <taxon>Ditrysia</taxon>
        <taxon>Pyraloidea</taxon>
        <taxon>Crambidae</taxon>
        <taxon>Pyraustinae</taxon>
        <taxon>Loxostege</taxon>
    </lineage>
</organism>
<gene>
    <name evidence="14" type="ORF">ABMA27_001120</name>
</gene>
<evidence type="ECO:0000256" key="9">
    <source>
        <dbReference type="ARBA" id="ARBA00023136"/>
    </source>
</evidence>
<reference evidence="14 15" key="1">
    <citation type="submission" date="2024-06" db="EMBL/GenBank/DDBJ databases">
        <title>A chromosome-level genome assembly of beet webworm, Loxostege sticticalis.</title>
        <authorList>
            <person name="Zhang Y."/>
        </authorList>
    </citation>
    <scope>NUCLEOTIDE SEQUENCE [LARGE SCALE GENOMIC DNA]</scope>
    <source>
        <strain evidence="14">AQ026</strain>
        <tissue evidence="14">Whole body</tissue>
    </source>
</reference>
<comment type="subcellular location">
    <subcellularLocation>
        <location evidence="1">Membrane</location>
        <topology evidence="1">Multi-pass membrane protein</topology>
    </subcellularLocation>
</comment>
<keyword evidence="11 12" id="KW-0407">Ion channel</keyword>
<keyword evidence="10 12" id="KW-0739">Sodium transport</keyword>
<evidence type="ECO:0000256" key="11">
    <source>
        <dbReference type="ARBA" id="ARBA00023303"/>
    </source>
</evidence>
<dbReference type="PANTHER" id="PTHR11690">
    <property type="entry name" value="AMILORIDE-SENSITIVE SODIUM CHANNEL-RELATED"/>
    <property type="match status" value="1"/>
</dbReference>
<dbReference type="Proteomes" id="UP001549920">
    <property type="component" value="Unassembled WGS sequence"/>
</dbReference>
<name>A0ABR3I1K5_LOXSC</name>
<accession>A0ABR3I1K5</accession>
<dbReference type="Gene3D" id="1.10.287.820">
    <property type="entry name" value="Acid-sensing ion channel domain"/>
    <property type="match status" value="1"/>
</dbReference>
<evidence type="ECO:0000256" key="4">
    <source>
        <dbReference type="ARBA" id="ARBA00022461"/>
    </source>
</evidence>
<evidence type="ECO:0000256" key="6">
    <source>
        <dbReference type="ARBA" id="ARBA00022989"/>
    </source>
</evidence>
<dbReference type="PRINTS" id="PR01078">
    <property type="entry name" value="AMINACHANNEL"/>
</dbReference>
<evidence type="ECO:0000256" key="12">
    <source>
        <dbReference type="RuleBase" id="RU000679"/>
    </source>
</evidence>
<dbReference type="PANTHER" id="PTHR11690:SF288">
    <property type="entry name" value="AMILORIDE-SENSITIVE NA+ CHANNEL-RELATED"/>
    <property type="match status" value="1"/>
</dbReference>
<dbReference type="Pfam" id="PF00858">
    <property type="entry name" value="ASC"/>
    <property type="match status" value="1"/>
</dbReference>
<evidence type="ECO:0000313" key="14">
    <source>
        <dbReference type="EMBL" id="KAL0882697.1"/>
    </source>
</evidence>
<keyword evidence="4 12" id="KW-0894">Sodium channel</keyword>
<keyword evidence="5 12" id="KW-0812">Transmembrane</keyword>
<evidence type="ECO:0000256" key="5">
    <source>
        <dbReference type="ARBA" id="ARBA00022692"/>
    </source>
</evidence>
<evidence type="ECO:0000313" key="15">
    <source>
        <dbReference type="Proteomes" id="UP001549920"/>
    </source>
</evidence>
<evidence type="ECO:0000256" key="3">
    <source>
        <dbReference type="ARBA" id="ARBA00022448"/>
    </source>
</evidence>
<evidence type="ECO:0000256" key="8">
    <source>
        <dbReference type="ARBA" id="ARBA00023065"/>
    </source>
</evidence>
<keyword evidence="3 12" id="KW-0813">Transport</keyword>
<comment type="similarity">
    <text evidence="2 12">Belongs to the amiloride-sensitive sodium channel (TC 1.A.6) family.</text>
</comment>
<proteinExistence type="inferred from homology"/>
<keyword evidence="8 12" id="KW-0406">Ion transport</keyword>
<evidence type="ECO:0000256" key="10">
    <source>
        <dbReference type="ARBA" id="ARBA00023201"/>
    </source>
</evidence>
<dbReference type="InterPro" id="IPR001873">
    <property type="entry name" value="ENaC"/>
</dbReference>
<protein>
    <submittedName>
        <fullName evidence="14">Uncharacterized protein</fullName>
    </submittedName>
</protein>
<feature type="transmembrane region" description="Helical" evidence="13">
    <location>
        <begin position="486"/>
        <end position="512"/>
    </location>
</feature>
<sequence length="546" mass="63392">MEEVNGRPVVGEICLRKKRRKRQKKLLKQLFQDYARNTTLHGLRYTTENGLHIIEKIFWLMTFTVSVALSFYLISKVWTKWTTSPVIVSFAEKHVFVHKVPFPAITICPAVKFLQSNFNYTKVQHSLDFVNQSLTVDNETLETANALNLVCDVPMMPVIGPTVDSSTIYRLFNVSVDTSDIIKSCLLGATDCEDSFKRVLTDDGICFTFNGITPQYILNMDNIQQEFNYSYITEEIRNWTVADGYIDSNDDAYPHRGQESGERPYLSLWLDDLEEEKDKLCNAVFTGYKIYLHHPSEWPQALSYYFAALPQQVSSMAIKFTMVTTSDDLKSVALNVRQCYFPDERPLKYFKIYTYNHCRLECLTNYTYESCQCVSFHMPFNDSTKICSGDRQYCAVKTNFLFSMKGSNHMKKCQCLPACNYIQYDAEIHKTIYNLEDFEEAQSRYFKAQNIVYEQERAKDAKVEIFFKEPMFMAVHRSELFGVTDFLGICGGLLGLFLGFSFLSIVEIFYFLTFRVYKTIKTDLKNEKLEKTAELCHVDSFHEKKT</sequence>
<keyword evidence="6 13" id="KW-1133">Transmembrane helix</keyword>
<keyword evidence="15" id="KW-1185">Reference proteome</keyword>
<evidence type="ECO:0000256" key="13">
    <source>
        <dbReference type="SAM" id="Phobius"/>
    </source>
</evidence>
<dbReference type="EMBL" id="JBEUOH010000010">
    <property type="protein sequence ID" value="KAL0882697.1"/>
    <property type="molecule type" value="Genomic_DNA"/>
</dbReference>